<dbReference type="NCBIfam" id="TIGR00229">
    <property type="entry name" value="sensory_box"/>
    <property type="match status" value="1"/>
</dbReference>
<evidence type="ECO:0000313" key="16">
    <source>
        <dbReference type="Proteomes" id="UP001156666"/>
    </source>
</evidence>
<dbReference type="InterPro" id="IPR035965">
    <property type="entry name" value="PAS-like_dom_sf"/>
</dbReference>
<evidence type="ECO:0000256" key="8">
    <source>
        <dbReference type="ARBA" id="ARBA00023012"/>
    </source>
</evidence>
<evidence type="ECO:0000256" key="9">
    <source>
        <dbReference type="ARBA" id="ARBA00059827"/>
    </source>
</evidence>
<dbReference type="GO" id="GO:0000155">
    <property type="term" value="F:phosphorelay sensor kinase activity"/>
    <property type="evidence" value="ECO:0007669"/>
    <property type="project" value="InterPro"/>
</dbReference>
<sequence>MKSNEEFALRLNSIIEAAIDGIITIDSRGNIETVNQAVHNLFQYTKEDMIGNNVSMLMPEPDHSKHDSYLHNYITTRQAKIIGIGREVKGRKKDGTVFPFRLAVSEVVLNDRVMFTGIIHDISDTKKAQDDLWKLNQKLEEKIAERTNELESVINRLIKTNRKLEKSEEALTDALQSEKKTNELKTRFITTAAHEFRTPLSTILSSAALIGKYEDAASQDKRIKHIQKIKSSVNHLTGILNDFLDLSKLEEGKVTLNLVTINVSEIVHETFSELEGLLKEGQVLKLIIDEEVSIHSDKNTIKNILFNLLSNAIKYSGVGEITVHVKSDVDNLIMSIIDHGMGIPTEQQIYLFERFFRATNAENIQGTGLGLPIVQRYVHLLNGELTFESKENIGSTFTVQIPKSPSL</sequence>
<dbReference type="InterPro" id="IPR003594">
    <property type="entry name" value="HATPase_dom"/>
</dbReference>
<dbReference type="InterPro" id="IPR005467">
    <property type="entry name" value="His_kinase_dom"/>
</dbReference>
<evidence type="ECO:0000259" key="14">
    <source>
        <dbReference type="PROSITE" id="PS50113"/>
    </source>
</evidence>
<dbReference type="Pfam" id="PF00989">
    <property type="entry name" value="PAS"/>
    <property type="match status" value="1"/>
</dbReference>
<dbReference type="PANTHER" id="PTHR43711">
    <property type="entry name" value="TWO-COMPONENT HISTIDINE KINASE"/>
    <property type="match status" value="1"/>
</dbReference>
<evidence type="ECO:0000256" key="10">
    <source>
        <dbReference type="ARBA" id="ARBA00070616"/>
    </source>
</evidence>
<dbReference type="InterPro" id="IPR000014">
    <property type="entry name" value="PAS"/>
</dbReference>
<accession>A0AA37SR16</accession>
<dbReference type="RefSeq" id="WP_235293944.1">
    <property type="nucleotide sequence ID" value="NZ_BSOH01000010.1"/>
</dbReference>
<dbReference type="InterPro" id="IPR004358">
    <property type="entry name" value="Sig_transdc_His_kin-like_C"/>
</dbReference>
<keyword evidence="6 15" id="KW-0418">Kinase</keyword>
<dbReference type="GO" id="GO:0006355">
    <property type="term" value="P:regulation of DNA-templated transcription"/>
    <property type="evidence" value="ECO:0007669"/>
    <property type="project" value="InterPro"/>
</dbReference>
<dbReference type="Gene3D" id="3.30.565.10">
    <property type="entry name" value="Histidine kinase-like ATPase, C-terminal domain"/>
    <property type="match status" value="1"/>
</dbReference>
<dbReference type="InterPro" id="IPR003661">
    <property type="entry name" value="HisK_dim/P_dom"/>
</dbReference>
<evidence type="ECO:0000256" key="11">
    <source>
        <dbReference type="SAM" id="Coils"/>
    </source>
</evidence>
<evidence type="ECO:0000313" key="15">
    <source>
        <dbReference type="EMBL" id="GLR17181.1"/>
    </source>
</evidence>
<dbReference type="FunFam" id="3.30.450.20:FF:000060">
    <property type="entry name" value="Sensor protein FixL"/>
    <property type="match status" value="1"/>
</dbReference>
<keyword evidence="3" id="KW-0597">Phosphoprotein</keyword>
<keyword evidence="8" id="KW-0902">Two-component regulatory system</keyword>
<evidence type="ECO:0000256" key="3">
    <source>
        <dbReference type="ARBA" id="ARBA00022553"/>
    </source>
</evidence>
<feature type="domain" description="PAS" evidence="13">
    <location>
        <begin position="7"/>
        <end position="77"/>
    </location>
</feature>
<organism evidence="15 16">
    <name type="scientific">Portibacter lacus</name>
    <dbReference type="NCBI Taxonomy" id="1099794"/>
    <lineage>
        <taxon>Bacteria</taxon>
        <taxon>Pseudomonadati</taxon>
        <taxon>Bacteroidota</taxon>
        <taxon>Saprospiria</taxon>
        <taxon>Saprospirales</taxon>
        <taxon>Haliscomenobacteraceae</taxon>
        <taxon>Portibacter</taxon>
    </lineage>
</organism>
<dbReference type="GO" id="GO:0005524">
    <property type="term" value="F:ATP binding"/>
    <property type="evidence" value="ECO:0007669"/>
    <property type="project" value="UniProtKB-KW"/>
</dbReference>
<dbReference type="InterPro" id="IPR036097">
    <property type="entry name" value="HisK_dim/P_sf"/>
</dbReference>
<dbReference type="Gene3D" id="1.10.287.130">
    <property type="match status" value="1"/>
</dbReference>
<evidence type="ECO:0000256" key="2">
    <source>
        <dbReference type="ARBA" id="ARBA00012438"/>
    </source>
</evidence>
<dbReference type="SUPFAM" id="SSF55785">
    <property type="entry name" value="PYP-like sensor domain (PAS domain)"/>
    <property type="match status" value="1"/>
</dbReference>
<evidence type="ECO:0000256" key="1">
    <source>
        <dbReference type="ARBA" id="ARBA00000085"/>
    </source>
</evidence>
<reference evidence="15" key="1">
    <citation type="journal article" date="2014" name="Int. J. Syst. Evol. Microbiol.">
        <title>Complete genome sequence of Corynebacterium casei LMG S-19264T (=DSM 44701T), isolated from a smear-ripened cheese.</title>
        <authorList>
            <consortium name="US DOE Joint Genome Institute (JGI-PGF)"/>
            <person name="Walter F."/>
            <person name="Albersmeier A."/>
            <person name="Kalinowski J."/>
            <person name="Ruckert C."/>
        </authorList>
    </citation>
    <scope>NUCLEOTIDE SEQUENCE</scope>
    <source>
        <strain evidence="15">NBRC 108769</strain>
    </source>
</reference>
<dbReference type="Proteomes" id="UP001156666">
    <property type="component" value="Unassembled WGS sequence"/>
</dbReference>
<evidence type="ECO:0000256" key="7">
    <source>
        <dbReference type="ARBA" id="ARBA00022840"/>
    </source>
</evidence>
<dbReference type="CDD" id="cd00082">
    <property type="entry name" value="HisKA"/>
    <property type="match status" value="1"/>
</dbReference>
<dbReference type="InterPro" id="IPR013767">
    <property type="entry name" value="PAS_fold"/>
</dbReference>
<feature type="domain" description="PAC" evidence="14">
    <location>
        <begin position="84"/>
        <end position="134"/>
    </location>
</feature>
<keyword evidence="4" id="KW-0808">Transferase</keyword>
<dbReference type="FunFam" id="3.30.565.10:FF:000006">
    <property type="entry name" value="Sensor histidine kinase WalK"/>
    <property type="match status" value="1"/>
</dbReference>
<dbReference type="EC" id="2.7.13.3" evidence="2"/>
<comment type="caution">
    <text evidence="15">The sequence shown here is derived from an EMBL/GenBank/DDBJ whole genome shotgun (WGS) entry which is preliminary data.</text>
</comment>
<keyword evidence="7" id="KW-0067">ATP-binding</keyword>
<dbReference type="Pfam" id="PF00512">
    <property type="entry name" value="HisKA"/>
    <property type="match status" value="1"/>
</dbReference>
<dbReference type="PROSITE" id="PS50109">
    <property type="entry name" value="HIS_KIN"/>
    <property type="match status" value="1"/>
</dbReference>
<dbReference type="InterPro" id="IPR050736">
    <property type="entry name" value="Sensor_HK_Regulatory"/>
</dbReference>
<comment type="catalytic activity">
    <reaction evidence="1">
        <text>ATP + protein L-histidine = ADP + protein N-phospho-L-histidine.</text>
        <dbReference type="EC" id="2.7.13.3"/>
    </reaction>
</comment>
<evidence type="ECO:0000259" key="13">
    <source>
        <dbReference type="PROSITE" id="PS50112"/>
    </source>
</evidence>
<dbReference type="Gene3D" id="3.30.450.20">
    <property type="entry name" value="PAS domain"/>
    <property type="match status" value="1"/>
</dbReference>
<dbReference type="PANTHER" id="PTHR43711:SF26">
    <property type="entry name" value="SENSOR HISTIDINE KINASE RCSC"/>
    <property type="match status" value="1"/>
</dbReference>
<feature type="coiled-coil region" evidence="11">
    <location>
        <begin position="125"/>
        <end position="181"/>
    </location>
</feature>
<dbReference type="EMBL" id="BSOH01000010">
    <property type="protein sequence ID" value="GLR17181.1"/>
    <property type="molecule type" value="Genomic_DNA"/>
</dbReference>
<dbReference type="CDD" id="cd00130">
    <property type="entry name" value="PAS"/>
    <property type="match status" value="1"/>
</dbReference>
<dbReference type="CDD" id="cd00075">
    <property type="entry name" value="HATPase"/>
    <property type="match status" value="1"/>
</dbReference>
<dbReference type="PROSITE" id="PS50112">
    <property type="entry name" value="PAS"/>
    <property type="match status" value="1"/>
</dbReference>
<keyword evidence="16" id="KW-1185">Reference proteome</keyword>
<feature type="domain" description="Histidine kinase" evidence="12">
    <location>
        <begin position="191"/>
        <end position="405"/>
    </location>
</feature>
<gene>
    <name evidence="15" type="ORF">GCM10007940_17960</name>
</gene>
<dbReference type="SMART" id="SM00388">
    <property type="entry name" value="HisKA"/>
    <property type="match status" value="1"/>
</dbReference>
<dbReference type="AlphaFoldDB" id="A0AA37SR16"/>
<keyword evidence="11" id="KW-0175">Coiled coil</keyword>
<dbReference type="SUPFAM" id="SSF55874">
    <property type="entry name" value="ATPase domain of HSP90 chaperone/DNA topoisomerase II/histidine kinase"/>
    <property type="match status" value="1"/>
</dbReference>
<evidence type="ECO:0000256" key="5">
    <source>
        <dbReference type="ARBA" id="ARBA00022741"/>
    </source>
</evidence>
<dbReference type="PRINTS" id="PR00344">
    <property type="entry name" value="BCTRLSENSOR"/>
</dbReference>
<name>A0AA37SR16_9BACT</name>
<dbReference type="InterPro" id="IPR036890">
    <property type="entry name" value="HATPase_C_sf"/>
</dbReference>
<dbReference type="PROSITE" id="PS50113">
    <property type="entry name" value="PAC"/>
    <property type="match status" value="1"/>
</dbReference>
<comment type="function">
    <text evidence="9">Putative oxygen sensor; modulates the activity of FixJ, a transcriptional activator of nitrogen fixation fixK gene. FixL probably acts as a kinase that phosphorylates FixJ.</text>
</comment>
<proteinExistence type="predicted"/>
<dbReference type="SMART" id="SM00091">
    <property type="entry name" value="PAS"/>
    <property type="match status" value="1"/>
</dbReference>
<reference evidence="15" key="2">
    <citation type="submission" date="2023-01" db="EMBL/GenBank/DDBJ databases">
        <title>Draft genome sequence of Portibacter lacus strain NBRC 108769.</title>
        <authorList>
            <person name="Sun Q."/>
            <person name="Mori K."/>
        </authorList>
    </citation>
    <scope>NUCLEOTIDE SEQUENCE</scope>
    <source>
        <strain evidence="15">NBRC 108769</strain>
    </source>
</reference>
<dbReference type="SUPFAM" id="SSF47384">
    <property type="entry name" value="Homodimeric domain of signal transducing histidine kinase"/>
    <property type="match status" value="1"/>
</dbReference>
<evidence type="ECO:0000256" key="6">
    <source>
        <dbReference type="ARBA" id="ARBA00022777"/>
    </source>
</evidence>
<evidence type="ECO:0000259" key="12">
    <source>
        <dbReference type="PROSITE" id="PS50109"/>
    </source>
</evidence>
<dbReference type="InterPro" id="IPR000700">
    <property type="entry name" value="PAS-assoc_C"/>
</dbReference>
<evidence type="ECO:0000256" key="4">
    <source>
        <dbReference type="ARBA" id="ARBA00022679"/>
    </source>
</evidence>
<keyword evidence="5" id="KW-0547">Nucleotide-binding</keyword>
<dbReference type="Pfam" id="PF02518">
    <property type="entry name" value="HATPase_c"/>
    <property type="match status" value="1"/>
</dbReference>
<dbReference type="SMART" id="SM00387">
    <property type="entry name" value="HATPase_c"/>
    <property type="match status" value="1"/>
</dbReference>
<protein>
    <recommendedName>
        <fullName evidence="10">Sensor protein FixL</fullName>
        <ecNumber evidence="2">2.7.13.3</ecNumber>
    </recommendedName>
</protein>